<evidence type="ECO:0000256" key="2">
    <source>
        <dbReference type="ARBA" id="ARBA00022741"/>
    </source>
</evidence>
<dbReference type="GO" id="GO:0005524">
    <property type="term" value="F:ATP binding"/>
    <property type="evidence" value="ECO:0007669"/>
    <property type="project" value="UniProtKB-KW"/>
</dbReference>
<dbReference type="InterPro" id="IPR027417">
    <property type="entry name" value="P-loop_NTPase"/>
</dbReference>
<dbReference type="InterPro" id="IPR003593">
    <property type="entry name" value="AAA+_ATPase"/>
</dbReference>
<sequence>MSLRIKSVYKSFGDKTVLKNINLEIKDAEFVSLLGASGCGKTTLLKIIAGFEGVDSGEITKDDRVFISDDKTFLPPQDRSLNMVFQQFALWPHMNVKEHLLYALKGRNKNINADKDIKDMLEIVGLSGFENSYPEDLSGGQKQRVALARALITKPEMVLMDEPLSALDANLRIEMRKFIKEIHRKFKTTIIYVTHDQGEALAMSDRIVILKDGVIEQEGSPYEIYENPKTEYVAKFVGKSNLISGKWQGDLFVVEDSDIFFQDKSVKENFQNKNLYPIKPDELYLSKGETGISARVLSLEYMGTGYEYKLESKHGILNVHSKSPIYRPGEEVKVMKEETYKNAM</sequence>
<evidence type="ECO:0000256" key="3">
    <source>
        <dbReference type="ARBA" id="ARBA00022840"/>
    </source>
</evidence>
<dbReference type="InterPro" id="IPR017871">
    <property type="entry name" value="ABC_transporter-like_CS"/>
</dbReference>
<protein>
    <submittedName>
        <fullName evidence="5">Iron(III) transport system ATP-binding protein</fullName>
    </submittedName>
</protein>
<dbReference type="SUPFAM" id="SSF52540">
    <property type="entry name" value="P-loop containing nucleoside triphosphate hydrolases"/>
    <property type="match status" value="1"/>
</dbReference>
<evidence type="ECO:0000313" key="6">
    <source>
        <dbReference type="Proteomes" id="UP000720595"/>
    </source>
</evidence>
<dbReference type="InterPro" id="IPR008995">
    <property type="entry name" value="Mo/tungstate-bd_C_term_dom"/>
</dbReference>
<reference evidence="5 6" key="1">
    <citation type="submission" date="2021-01" db="EMBL/GenBank/DDBJ databases">
        <title>Genomic Encyclopedia of Type Strains, Phase IV (KMG-IV): sequencing the most valuable type-strain genomes for metagenomic binning, comparative biology and taxonomic classification.</title>
        <authorList>
            <person name="Goeker M."/>
        </authorList>
    </citation>
    <scope>NUCLEOTIDE SEQUENCE [LARGE SCALE GENOMIC DNA]</scope>
    <source>
        <strain evidence="5 6">DSM 21461</strain>
    </source>
</reference>
<dbReference type="Gene3D" id="3.40.50.300">
    <property type="entry name" value="P-loop containing nucleotide triphosphate hydrolases"/>
    <property type="match status" value="1"/>
</dbReference>
<dbReference type="PANTHER" id="PTHR42781:SF9">
    <property type="entry name" value="AMINO ACID ABC TRANSPORTER, ATP-BINDING PROTEIN-RELATED"/>
    <property type="match status" value="1"/>
</dbReference>
<organism evidence="5 6">
    <name type="scientific">Peptoniphilus gorbachii</name>
    <dbReference type="NCBI Taxonomy" id="411567"/>
    <lineage>
        <taxon>Bacteria</taxon>
        <taxon>Bacillati</taxon>
        <taxon>Bacillota</taxon>
        <taxon>Tissierellia</taxon>
        <taxon>Tissierellales</taxon>
        <taxon>Peptoniphilaceae</taxon>
        <taxon>Peptoniphilus</taxon>
    </lineage>
</organism>
<dbReference type="InterPro" id="IPR003439">
    <property type="entry name" value="ABC_transporter-like_ATP-bd"/>
</dbReference>
<evidence type="ECO:0000259" key="4">
    <source>
        <dbReference type="PROSITE" id="PS50893"/>
    </source>
</evidence>
<comment type="caution">
    <text evidence="5">The sequence shown here is derived from an EMBL/GenBank/DDBJ whole genome shotgun (WGS) entry which is preliminary data.</text>
</comment>
<proteinExistence type="predicted"/>
<dbReference type="Proteomes" id="UP000720595">
    <property type="component" value="Unassembled WGS sequence"/>
</dbReference>
<dbReference type="EMBL" id="JAFBDH010000002">
    <property type="protein sequence ID" value="MBM7549741.1"/>
    <property type="molecule type" value="Genomic_DNA"/>
</dbReference>
<accession>A0ABS2MIA2</accession>
<dbReference type="PANTHER" id="PTHR42781">
    <property type="entry name" value="SPERMIDINE/PUTRESCINE IMPORT ATP-BINDING PROTEIN POTA"/>
    <property type="match status" value="1"/>
</dbReference>
<dbReference type="InterPro" id="IPR050093">
    <property type="entry name" value="ABC_SmlMolc_Importer"/>
</dbReference>
<dbReference type="PROSITE" id="PS50893">
    <property type="entry name" value="ABC_TRANSPORTER_2"/>
    <property type="match status" value="1"/>
</dbReference>
<keyword evidence="1" id="KW-0813">Transport</keyword>
<dbReference type="SUPFAM" id="SSF50331">
    <property type="entry name" value="MOP-like"/>
    <property type="match status" value="1"/>
</dbReference>
<gene>
    <name evidence="5" type="ORF">JOD41_000463</name>
</gene>
<evidence type="ECO:0000256" key="1">
    <source>
        <dbReference type="ARBA" id="ARBA00022448"/>
    </source>
</evidence>
<dbReference type="RefSeq" id="WP_205051429.1">
    <property type="nucleotide sequence ID" value="NZ_JAFBDH010000002.1"/>
</dbReference>
<dbReference type="PROSITE" id="PS00211">
    <property type="entry name" value="ABC_TRANSPORTER_1"/>
    <property type="match status" value="1"/>
</dbReference>
<name>A0ABS2MIA2_9FIRM</name>
<keyword evidence="2" id="KW-0547">Nucleotide-binding</keyword>
<keyword evidence="3 5" id="KW-0067">ATP-binding</keyword>
<evidence type="ECO:0000313" key="5">
    <source>
        <dbReference type="EMBL" id="MBM7549741.1"/>
    </source>
</evidence>
<feature type="domain" description="ABC transporter" evidence="4">
    <location>
        <begin position="3"/>
        <end position="237"/>
    </location>
</feature>
<dbReference type="Pfam" id="PF00005">
    <property type="entry name" value="ABC_tran"/>
    <property type="match status" value="1"/>
</dbReference>
<dbReference type="SMART" id="SM00382">
    <property type="entry name" value="AAA"/>
    <property type="match status" value="1"/>
</dbReference>
<keyword evidence="6" id="KW-1185">Reference proteome</keyword>